<dbReference type="GO" id="GO:0005840">
    <property type="term" value="C:ribosome"/>
    <property type="evidence" value="ECO:0007669"/>
    <property type="project" value="UniProtKB-KW"/>
</dbReference>
<keyword evidence="4" id="KW-0689">Ribosomal protein</keyword>
<dbReference type="CDD" id="cd00403">
    <property type="entry name" value="Ribosomal_L1"/>
    <property type="match status" value="1"/>
</dbReference>
<dbReference type="Proteomes" id="UP000034774">
    <property type="component" value="Unassembled WGS sequence"/>
</dbReference>
<feature type="region of interest" description="Disordered" evidence="8">
    <location>
        <begin position="1"/>
        <end position="39"/>
    </location>
</feature>
<keyword evidence="2" id="KW-0678">Repressor</keyword>
<dbReference type="InterPro" id="IPR016095">
    <property type="entry name" value="Ribosomal_uL1_3-a/b-sand"/>
</dbReference>
<dbReference type="Gene3D" id="6.10.20.140">
    <property type="entry name" value="50S ribosomal protein L1, Chain A, Domain 1"/>
    <property type="match status" value="1"/>
</dbReference>
<dbReference type="PANTHER" id="PTHR36427">
    <property type="entry name" value="54S RIBOSOMAL PROTEIN L1, MITOCHONDRIAL"/>
    <property type="match status" value="1"/>
</dbReference>
<dbReference type="AlphaFoldDB" id="A0A0G0P316"/>
<dbReference type="PATRIC" id="fig|1618572.3.peg.365"/>
<dbReference type="InterPro" id="IPR023674">
    <property type="entry name" value="Ribosomal_uL1-like"/>
</dbReference>
<keyword evidence="3" id="KW-0810">Translation regulation</keyword>
<evidence type="ECO:0000256" key="5">
    <source>
        <dbReference type="ARBA" id="ARBA00023274"/>
    </source>
</evidence>
<organism evidence="9 10">
    <name type="scientific">Candidatus Woesebacteria bacterium GW2011_GWB1_39_10</name>
    <dbReference type="NCBI Taxonomy" id="1618572"/>
    <lineage>
        <taxon>Bacteria</taxon>
        <taxon>Candidatus Woeseibacteriota</taxon>
    </lineage>
</organism>
<evidence type="ECO:0000256" key="4">
    <source>
        <dbReference type="ARBA" id="ARBA00022980"/>
    </source>
</evidence>
<evidence type="ECO:0000256" key="3">
    <source>
        <dbReference type="ARBA" id="ARBA00022845"/>
    </source>
</evidence>
<name>A0A0G0P316_9BACT</name>
<evidence type="ECO:0000313" key="9">
    <source>
        <dbReference type="EMBL" id="KKQ92534.1"/>
    </source>
</evidence>
<dbReference type="Gene3D" id="3.30.190.20">
    <property type="match status" value="1"/>
</dbReference>
<feature type="compositionally biased region" description="Basic and acidic residues" evidence="8">
    <location>
        <begin position="20"/>
        <end position="36"/>
    </location>
</feature>
<dbReference type="SUPFAM" id="SSF56808">
    <property type="entry name" value="Ribosomal protein L1"/>
    <property type="match status" value="1"/>
</dbReference>
<accession>A0A0G0P316</accession>
<evidence type="ECO:0000256" key="7">
    <source>
        <dbReference type="ARBA" id="ARBA00035452"/>
    </source>
</evidence>
<dbReference type="EMBL" id="LBVU01000002">
    <property type="protein sequence ID" value="KKQ92534.1"/>
    <property type="molecule type" value="Genomic_DNA"/>
</dbReference>
<dbReference type="GO" id="GO:1990904">
    <property type="term" value="C:ribonucleoprotein complex"/>
    <property type="evidence" value="ECO:0007669"/>
    <property type="project" value="UniProtKB-KW"/>
</dbReference>
<dbReference type="STRING" id="1618572.UT17_C0002G0197"/>
<comment type="caution">
    <text evidence="9">The sequence shown here is derived from an EMBL/GenBank/DDBJ whole genome shotgun (WGS) entry which is preliminary data.</text>
</comment>
<protein>
    <recommendedName>
        <fullName evidence="6">Large ribosomal subunit protein uL1</fullName>
    </recommendedName>
    <alternativeName>
        <fullName evidence="7">50S ribosomal protein L1</fullName>
    </alternativeName>
</protein>
<proteinExistence type="inferred from homology"/>
<gene>
    <name evidence="9" type="ORF">UT17_C0002G0197</name>
</gene>
<comment type="similarity">
    <text evidence="1">Belongs to the universal ribosomal protein uL1 family.</text>
</comment>
<dbReference type="GO" id="GO:0006417">
    <property type="term" value="P:regulation of translation"/>
    <property type="evidence" value="ECO:0007669"/>
    <property type="project" value="UniProtKB-KW"/>
</dbReference>
<sequence length="278" mass="29914">MGKTKTAFVSETPTSVGAGKNEKKSHLAHKSEEGKVHVAGLKGGQRVKVVEAAPTEEAPIFEEGKAGSLEVSKSGERSRTRVERVRSVKYKDAKKKIEPGKTYAIEAAIKLVKEASYSKFDGTMEAHLVLKKAGISAQVTLPHAAGREKKVEIASDETIEKLKAGKIDFDILIATPAMMPKLVPFARLLGPKGLMPNPKNGTLVTDPKKANSFSAGTVTIKTEKEAPLIHTVVGKNSQKDEEIADNLKAIFKAFGGDKQIVRAFIKSTMSPSVKVEVK</sequence>
<dbReference type="PANTHER" id="PTHR36427:SF3">
    <property type="entry name" value="LARGE RIBOSOMAL SUBUNIT PROTEIN UL1M"/>
    <property type="match status" value="1"/>
</dbReference>
<evidence type="ECO:0000256" key="8">
    <source>
        <dbReference type="SAM" id="MobiDB-lite"/>
    </source>
</evidence>
<keyword evidence="5" id="KW-0687">Ribonucleoprotein</keyword>
<dbReference type="Pfam" id="PF00687">
    <property type="entry name" value="Ribosomal_L1"/>
    <property type="match status" value="1"/>
</dbReference>
<dbReference type="Gene3D" id="3.40.50.790">
    <property type="match status" value="1"/>
</dbReference>
<evidence type="ECO:0000256" key="2">
    <source>
        <dbReference type="ARBA" id="ARBA00022491"/>
    </source>
</evidence>
<dbReference type="InterPro" id="IPR028364">
    <property type="entry name" value="Ribosomal_uL1/biogenesis"/>
</dbReference>
<evidence type="ECO:0000256" key="6">
    <source>
        <dbReference type="ARBA" id="ARBA00035241"/>
    </source>
</evidence>
<evidence type="ECO:0000313" key="10">
    <source>
        <dbReference type="Proteomes" id="UP000034774"/>
    </source>
</evidence>
<reference evidence="9 10" key="1">
    <citation type="journal article" date="2015" name="Nature">
        <title>rRNA introns, odd ribosomes, and small enigmatic genomes across a large radiation of phyla.</title>
        <authorList>
            <person name="Brown C.T."/>
            <person name="Hug L.A."/>
            <person name="Thomas B.C."/>
            <person name="Sharon I."/>
            <person name="Castelle C.J."/>
            <person name="Singh A."/>
            <person name="Wilkins M.J."/>
            <person name="Williams K.H."/>
            <person name="Banfield J.F."/>
        </authorList>
    </citation>
    <scope>NUCLEOTIDE SEQUENCE [LARGE SCALE GENOMIC DNA]</scope>
</reference>
<evidence type="ECO:0000256" key="1">
    <source>
        <dbReference type="ARBA" id="ARBA00010531"/>
    </source>
</evidence>